<dbReference type="Proteomes" id="UP000006671">
    <property type="component" value="Unassembled WGS sequence"/>
</dbReference>
<protein>
    <submittedName>
        <fullName evidence="2">Predicted protein</fullName>
    </submittedName>
</protein>
<dbReference type="VEuPathDB" id="AmoebaDB:NAEGRDRAFT_76991"/>
<dbReference type="KEGG" id="ngr:NAEGRDRAFT_76991"/>
<evidence type="ECO:0000256" key="1">
    <source>
        <dbReference type="SAM" id="Phobius"/>
    </source>
</evidence>
<organism evidence="3">
    <name type="scientific">Naegleria gruberi</name>
    <name type="common">Amoeba</name>
    <dbReference type="NCBI Taxonomy" id="5762"/>
    <lineage>
        <taxon>Eukaryota</taxon>
        <taxon>Discoba</taxon>
        <taxon>Heterolobosea</taxon>
        <taxon>Tetramitia</taxon>
        <taxon>Eutetramitia</taxon>
        <taxon>Vahlkampfiidae</taxon>
        <taxon>Naegleria</taxon>
    </lineage>
</organism>
<feature type="non-terminal residue" evidence="2">
    <location>
        <position position="191"/>
    </location>
</feature>
<keyword evidence="3" id="KW-1185">Reference proteome</keyword>
<keyword evidence="1" id="KW-1133">Transmembrane helix</keyword>
<dbReference type="RefSeq" id="XP_002668098.1">
    <property type="nucleotide sequence ID" value="XM_002668052.1"/>
</dbReference>
<keyword evidence="1" id="KW-0472">Membrane</keyword>
<name>D2W6E8_NAEGR</name>
<evidence type="ECO:0000313" key="3">
    <source>
        <dbReference type="Proteomes" id="UP000006671"/>
    </source>
</evidence>
<reference evidence="2 3" key="1">
    <citation type="journal article" date="2010" name="Cell">
        <title>The genome of Naegleria gruberi illuminates early eukaryotic versatility.</title>
        <authorList>
            <person name="Fritz-Laylin L.K."/>
            <person name="Prochnik S.E."/>
            <person name="Ginger M.L."/>
            <person name="Dacks J.B."/>
            <person name="Carpenter M.L."/>
            <person name="Field M.C."/>
            <person name="Kuo A."/>
            <person name="Paredez A."/>
            <person name="Chapman J."/>
            <person name="Pham J."/>
            <person name="Shu S."/>
            <person name="Neupane R."/>
            <person name="Cipriano M."/>
            <person name="Mancuso J."/>
            <person name="Tu H."/>
            <person name="Salamov A."/>
            <person name="Lindquist E."/>
            <person name="Shapiro H."/>
            <person name="Lucas S."/>
            <person name="Grigoriev I.V."/>
            <person name="Cande W.Z."/>
            <person name="Fulton C."/>
            <person name="Rokhsar D.S."/>
            <person name="Dawson S.C."/>
        </authorList>
    </citation>
    <scope>NUCLEOTIDE SEQUENCE [LARGE SCALE GENOMIC DNA]</scope>
    <source>
        <strain evidence="2 3">NEG-M</strain>
    </source>
</reference>
<dbReference type="GeneID" id="8858677"/>
<proteinExistence type="predicted"/>
<dbReference type="AlphaFoldDB" id="D2W6E8"/>
<dbReference type="InParanoid" id="D2W6E8"/>
<dbReference type="EMBL" id="GG739327">
    <property type="protein sequence ID" value="EFC35354.1"/>
    <property type="molecule type" value="Genomic_DNA"/>
</dbReference>
<sequence>MSFGFYKILGSSCLIGGFIGMTLFLISTIVTFVCINIDYYYVNDPEAVKFKMVNCCQITSLQNCETSSRGTTFCRTTVKYPSNLQNLIEIVQKSNSAYYKLTTDSQKYEKREEINAPFYFNPNNVSLYEYYSEDYPRNLWLDFNCRAMVEYVVNGTNSELTNSFTSSNYPNLASFNSSLSLTMIEKVLRSQ</sequence>
<keyword evidence="1" id="KW-0812">Transmembrane</keyword>
<feature type="transmembrane region" description="Helical" evidence="1">
    <location>
        <begin position="12"/>
        <end position="33"/>
    </location>
</feature>
<accession>D2W6E8</accession>
<gene>
    <name evidence="2" type="ORF">NAEGRDRAFT_76991</name>
</gene>
<evidence type="ECO:0000313" key="2">
    <source>
        <dbReference type="EMBL" id="EFC35354.1"/>
    </source>
</evidence>